<dbReference type="EMBL" id="BTGU01000036">
    <property type="protein sequence ID" value="GMN51123.1"/>
    <property type="molecule type" value="Genomic_DNA"/>
</dbReference>
<feature type="region of interest" description="Disordered" evidence="1">
    <location>
        <begin position="1"/>
        <end position="21"/>
    </location>
</feature>
<dbReference type="Proteomes" id="UP001187192">
    <property type="component" value="Unassembled WGS sequence"/>
</dbReference>
<accession>A0AA88AAH1</accession>
<gene>
    <name evidence="2" type="ORF">TIFTF001_020287</name>
</gene>
<protein>
    <submittedName>
        <fullName evidence="2">Uncharacterized protein</fullName>
    </submittedName>
</protein>
<evidence type="ECO:0000313" key="2">
    <source>
        <dbReference type="EMBL" id="GMN51123.1"/>
    </source>
</evidence>
<evidence type="ECO:0000313" key="3">
    <source>
        <dbReference type="Proteomes" id="UP001187192"/>
    </source>
</evidence>
<organism evidence="2 3">
    <name type="scientific">Ficus carica</name>
    <name type="common">Common fig</name>
    <dbReference type="NCBI Taxonomy" id="3494"/>
    <lineage>
        <taxon>Eukaryota</taxon>
        <taxon>Viridiplantae</taxon>
        <taxon>Streptophyta</taxon>
        <taxon>Embryophyta</taxon>
        <taxon>Tracheophyta</taxon>
        <taxon>Spermatophyta</taxon>
        <taxon>Magnoliopsida</taxon>
        <taxon>eudicotyledons</taxon>
        <taxon>Gunneridae</taxon>
        <taxon>Pentapetalae</taxon>
        <taxon>rosids</taxon>
        <taxon>fabids</taxon>
        <taxon>Rosales</taxon>
        <taxon>Moraceae</taxon>
        <taxon>Ficeae</taxon>
        <taxon>Ficus</taxon>
    </lineage>
</organism>
<keyword evidence="3" id="KW-1185">Reference proteome</keyword>
<dbReference type="AlphaFoldDB" id="A0AA88AAH1"/>
<comment type="caution">
    <text evidence="2">The sequence shown here is derived from an EMBL/GenBank/DDBJ whole genome shotgun (WGS) entry which is preliminary data.</text>
</comment>
<name>A0AA88AAH1_FICCA</name>
<reference evidence="2" key="1">
    <citation type="submission" date="2023-07" db="EMBL/GenBank/DDBJ databases">
        <title>draft genome sequence of fig (Ficus carica).</title>
        <authorList>
            <person name="Takahashi T."/>
            <person name="Nishimura K."/>
        </authorList>
    </citation>
    <scope>NUCLEOTIDE SEQUENCE</scope>
</reference>
<sequence length="58" mass="6634">METSDMRKRQRQRNTPPRTFPVNEFRELATAGGDWVEGRSSGLFRPLMCSAQTCESVD</sequence>
<evidence type="ECO:0000256" key="1">
    <source>
        <dbReference type="SAM" id="MobiDB-lite"/>
    </source>
</evidence>
<proteinExistence type="predicted"/>